<feature type="transmembrane region" description="Helical" evidence="12">
    <location>
        <begin position="65"/>
        <end position="83"/>
    </location>
</feature>
<comment type="caution">
    <text evidence="12">Lacks conserved residue(s) required for the propagation of feature annotation.</text>
</comment>
<evidence type="ECO:0000256" key="6">
    <source>
        <dbReference type="ARBA" id="ARBA00023136"/>
    </source>
</evidence>
<proteinExistence type="evidence at transcript level"/>
<dbReference type="OrthoDB" id="6597368at2759"/>
<feature type="transmembrane region" description="Helical" evidence="12">
    <location>
        <begin position="288"/>
        <end position="309"/>
    </location>
</feature>
<evidence type="ECO:0000256" key="1">
    <source>
        <dbReference type="ARBA" id="ARBA00004141"/>
    </source>
</evidence>
<dbReference type="GO" id="GO:0004984">
    <property type="term" value="F:olfactory receptor activity"/>
    <property type="evidence" value="ECO:0007669"/>
    <property type="project" value="InterPro"/>
</dbReference>
<keyword evidence="7 12" id="KW-0675">Receptor</keyword>
<keyword evidence="6 12" id="KW-0472">Membrane</keyword>
<comment type="similarity">
    <text evidence="10">Belongs to the insect chemoreceptor superfamily. Heteromeric odorant receptor channel (TC 1.A.69) family. Or2a subfamily.</text>
</comment>
<keyword evidence="3 12" id="KW-0812">Transmembrane</keyword>
<name>A0A3S5HST0_APHGI</name>
<comment type="function">
    <text evidence="9">Odorant receptor which mediates acceptance or avoidance behavior, depending on its substrates. The odorant receptor repertoire encodes a large collection of odor stimuli that vary widely in identity, intensity, and duration. May form a complex with Orco to form odorant-sensing units, providing sensitive and prolonged odorant signaling and calcium permeability.</text>
</comment>
<evidence type="ECO:0000256" key="12">
    <source>
        <dbReference type="RuleBase" id="RU351113"/>
    </source>
</evidence>
<evidence type="ECO:0000256" key="11">
    <source>
        <dbReference type="ARBA" id="ARBA00038679"/>
    </source>
</evidence>
<organism evidence="13">
    <name type="scientific">Aphidius gifuensis</name>
    <name type="common">Parasitoid wasp</name>
    <dbReference type="NCBI Taxonomy" id="684658"/>
    <lineage>
        <taxon>Eukaryota</taxon>
        <taxon>Metazoa</taxon>
        <taxon>Ecdysozoa</taxon>
        <taxon>Arthropoda</taxon>
        <taxon>Hexapoda</taxon>
        <taxon>Insecta</taxon>
        <taxon>Pterygota</taxon>
        <taxon>Neoptera</taxon>
        <taxon>Endopterygota</taxon>
        <taxon>Hymenoptera</taxon>
        <taxon>Apocrita</taxon>
        <taxon>Ichneumonoidea</taxon>
        <taxon>Braconidae</taxon>
        <taxon>Aphidiinae</taxon>
        <taxon>Aphidius</taxon>
    </lineage>
</organism>
<evidence type="ECO:0000313" key="13">
    <source>
        <dbReference type="EMBL" id="AZQ24941.1"/>
    </source>
</evidence>
<evidence type="ECO:0000256" key="8">
    <source>
        <dbReference type="ARBA" id="ARBA00023224"/>
    </source>
</evidence>
<keyword evidence="2 12" id="KW-0716">Sensory transduction</keyword>
<evidence type="ECO:0000256" key="7">
    <source>
        <dbReference type="ARBA" id="ARBA00023170"/>
    </source>
</evidence>
<evidence type="ECO:0000256" key="5">
    <source>
        <dbReference type="ARBA" id="ARBA00022989"/>
    </source>
</evidence>
<dbReference type="AlphaFoldDB" id="A0A3S5HST0"/>
<keyword evidence="8 12" id="KW-0807">Transducer</keyword>
<evidence type="ECO:0000256" key="9">
    <source>
        <dbReference type="ARBA" id="ARBA00037764"/>
    </source>
</evidence>
<dbReference type="GO" id="GO:0005549">
    <property type="term" value="F:odorant binding"/>
    <property type="evidence" value="ECO:0007669"/>
    <property type="project" value="InterPro"/>
</dbReference>
<keyword evidence="5 12" id="KW-1133">Transmembrane helix</keyword>
<protein>
    <recommendedName>
        <fullName evidence="12">Odorant receptor</fullName>
    </recommendedName>
</protein>
<dbReference type="EMBL" id="MK049000">
    <property type="protein sequence ID" value="AZQ24941.1"/>
    <property type="molecule type" value="mRNA"/>
</dbReference>
<evidence type="ECO:0000256" key="4">
    <source>
        <dbReference type="ARBA" id="ARBA00022725"/>
    </source>
</evidence>
<dbReference type="PANTHER" id="PTHR21137">
    <property type="entry name" value="ODORANT RECEPTOR"/>
    <property type="match status" value="1"/>
</dbReference>
<comment type="subunit">
    <text evidence="11">Interacts with Orco. Complexes exist early in the endomembrane system in olfactory sensory neurons (OSNs), coupling these complexes to the conserved ciliary trafficking pathway.</text>
</comment>
<dbReference type="GO" id="GO:0005886">
    <property type="term" value="C:plasma membrane"/>
    <property type="evidence" value="ECO:0007669"/>
    <property type="project" value="UniProtKB-SubCell"/>
</dbReference>
<dbReference type="GO" id="GO:0007165">
    <property type="term" value="P:signal transduction"/>
    <property type="evidence" value="ECO:0007669"/>
    <property type="project" value="UniProtKB-KW"/>
</dbReference>
<dbReference type="InterPro" id="IPR004117">
    <property type="entry name" value="7tm6_olfct_rcpt"/>
</dbReference>
<evidence type="ECO:0000256" key="10">
    <source>
        <dbReference type="ARBA" id="ARBA00037946"/>
    </source>
</evidence>
<comment type="subcellular location">
    <subcellularLocation>
        <location evidence="12">Cell membrane</location>
        <topology evidence="12">Multi-pass membrane protein</topology>
    </subcellularLocation>
    <subcellularLocation>
        <location evidence="1">Membrane</location>
        <topology evidence="1">Multi-pass membrane protein</topology>
    </subcellularLocation>
</comment>
<keyword evidence="4 12" id="KW-0552">Olfaction</keyword>
<accession>A0A3S5HST0</accession>
<dbReference type="PANTHER" id="PTHR21137:SF37">
    <property type="entry name" value="ODORANT RECEPTOR 46A, ISOFORM B-RELATED"/>
    <property type="match status" value="1"/>
</dbReference>
<dbReference type="Pfam" id="PF02949">
    <property type="entry name" value="7tm_6"/>
    <property type="match status" value="1"/>
</dbReference>
<feature type="transmembrane region" description="Helical" evidence="12">
    <location>
        <begin position="28"/>
        <end position="45"/>
    </location>
</feature>
<feature type="transmembrane region" description="Helical" evidence="12">
    <location>
        <begin position="258"/>
        <end position="282"/>
    </location>
</feature>
<sequence>MQLLQESFFILKCTGLWKPASCYGWRSWLYNLYTLIIICNSWMFVISQSLDLVLTSNSIEDFTNILFLLLSVLVVCGKINNMLSGRKLMDKLIYSFNKYPFKPESDDEVNIQNRFNRINRINTILYWGVNKISVTVFSFRKIVELQPTHILPYGGWFPYDHTKPIIYWFTAVSQLMAPVMAANMTGGYDSFFCGLMMQLCAQVEILKHRFNNKLDNLEKKNLINLNPSVHKNIEKKIFSDIIEHHIAILRMAYDVNSFFSKIVFLQYSLSSIVLVASVYILAGLKPGSLQFTSGLIYLLCMFYQIALLCTSGHEISLAFEELGDSIYNSNWLNLTSSKSQKNMIIMMSRMLRPFVIKSGHFVTLNMDSLKYLVKLSYSIYNLL</sequence>
<reference evidence="13" key="1">
    <citation type="journal article" date="2018" name="Front. Physiol.">
        <title>Differential Expression Analysis of Olfactory Genes Based on a Combination of Sequencing Platforms and Behavioral Investigations in Aphidius gifuensis.</title>
        <authorList>
            <person name="Fan J."/>
            <person name="Zhang Q."/>
            <person name="Xu Q."/>
            <person name="Xue W."/>
            <person name="Han Z."/>
            <person name="Sun J."/>
            <person name="Chen J."/>
        </authorList>
    </citation>
    <scope>NUCLEOTIDE SEQUENCE</scope>
</reference>
<evidence type="ECO:0000256" key="2">
    <source>
        <dbReference type="ARBA" id="ARBA00022606"/>
    </source>
</evidence>
<evidence type="ECO:0000256" key="3">
    <source>
        <dbReference type="ARBA" id="ARBA00022692"/>
    </source>
</evidence>